<keyword evidence="2" id="KW-0378">Hydrolase</keyword>
<dbReference type="GO" id="GO:0006281">
    <property type="term" value="P:DNA repair"/>
    <property type="evidence" value="ECO:0007669"/>
    <property type="project" value="TreeGrafter"/>
</dbReference>
<feature type="region of interest" description="Disordered" evidence="6">
    <location>
        <begin position="1237"/>
        <end position="1280"/>
    </location>
</feature>
<sequence length="1280" mass="145376">MSLPPDADALEKPVRRPNGPSFPGEDDESDGDESRGLNARRRANHNQAQAPDLFDESVEDTISQMRGEHGPGNIEPAVRPSLSSESRELFVAEGEQVDGSLSANNITKVKSEPDNEDDGDFMIIEQTDASFQAQKQWSRSPPSIIDLTDVPEKELVIKTEPTVKKELVDPINPALLALSGQSDIEALEARNRELQSKAVQGALSNDEVSEMVSVITQLSQARTLAHTNGNATASASNASPASDNHQPASGQETQKKPKQKRKPRVKTAAEYWARREEDDREREAKGLKRKGIYNSSSSSKAKKTKASQGTDSDPYDEEIERQIDAVFQQRDAIQDRADRGDLPAAPTITATRKEDQLKQMREAAPEYFHPKFLNFQRFELSEATKSWGYRAVRCMNGLWQVRGLNTPMMNHQLIVGAWMLGRELRETPNMPRGGILADAMGLGKTIEALSCIVGNQASESLKDAGKGATLVICPSGQMIGQWMSEVKKHCDKRFAKNIVHFKAGNKMDIDLLASFNIVFASFHQLRDSIPSVKNREAKRNQLTDQVKYDKWVEEETGDLHRIEWHRVVLDEAHSIKNHLTHCESNSCRICVLNRADSDGNKAAFACYELKAKHRWAVSGTPLINGSDEFFSYLKFIKYDGIDDFTGYLQEYRDGEKGRKKHNKLIHEVMYRRTQGDFFLGQPILDLPNTHPTHQYLMLSAEETVVFRMMERCFRRKLNQDFEDGSATSQIRCYLVMLLRLRQAATHPYLLEGMMGEYFSLKDLQITKERLEALRGRATVYSQIGPWTKRHQMPNQRMHEVFEAAEKRRQDRLQSDRKEVLEAQYSRIRLSDDQNEAQPSDNQEAIVENDNIMAIGNDPDEVNSQDEVEEDEDGMVPQNYRNPGEQDKVSDDDTAPIAEHEEPPLQPFGRSNFGLFFDMVKQLEYLERLKELETAVCVACEARPAVVPVKGRCGCIFCGNCAVAHLAQKVFHKGRNCPKCRRIIGIPKSYQAFNDHDEVVNDAGMPRDDVDEKEYSRGFDYTGFQHTEDEKKDKKPIRFLQLSDKRPNLPVTPSAKMTALKETVLRWQAEAPDDKIIIFSQFNVVMKIIGRMLESEGICFAYLSGKQNTEQRNKAVDEFQNGDKVKVLIVSLRAGGQCLNLTRGNRVILMELWWNHGVEQQAFARVFRIGQIKETHFVRFIVNTPIEERMLQMQVHKILDIDAVLQDDMTRVPKINVEEIASLLGRLTMRDGVMHVVSDYDDEDEDDEDDLRSDVEEEEGDLEDLVVPDDVIEYEDDEEDD</sequence>
<feature type="region of interest" description="Disordered" evidence="6">
    <location>
        <begin position="854"/>
        <end position="905"/>
    </location>
</feature>
<evidence type="ECO:0000256" key="4">
    <source>
        <dbReference type="ARBA" id="ARBA00022840"/>
    </source>
</evidence>
<dbReference type="SMART" id="SM00487">
    <property type="entry name" value="DEXDc"/>
    <property type="match status" value="1"/>
</dbReference>
<dbReference type="EMBL" id="LTAN01000010">
    <property type="protein sequence ID" value="OBR02590.1"/>
    <property type="molecule type" value="Genomic_DNA"/>
</dbReference>
<feature type="region of interest" description="Disordered" evidence="6">
    <location>
        <begin position="1"/>
        <end position="86"/>
    </location>
</feature>
<keyword evidence="4" id="KW-0067">ATP-binding</keyword>
<dbReference type="Pfam" id="PF00271">
    <property type="entry name" value="Helicase_C"/>
    <property type="match status" value="1"/>
</dbReference>
<dbReference type="SMART" id="SM00490">
    <property type="entry name" value="HELICc"/>
    <property type="match status" value="1"/>
</dbReference>
<feature type="domain" description="Helicase ATP-binding" evidence="8">
    <location>
        <begin position="425"/>
        <end position="639"/>
    </location>
</feature>
<dbReference type="InterPro" id="IPR014001">
    <property type="entry name" value="Helicase_ATP-bd"/>
</dbReference>
<dbReference type="PANTHER" id="PTHR45626:SF17">
    <property type="entry name" value="HELICASE-LIKE TRANSCRIPTION FACTOR"/>
    <property type="match status" value="1"/>
</dbReference>
<dbReference type="CDD" id="cd18793">
    <property type="entry name" value="SF2_C_SNF"/>
    <property type="match status" value="1"/>
</dbReference>
<evidence type="ECO:0000313" key="10">
    <source>
        <dbReference type="EMBL" id="OBR02590.1"/>
    </source>
</evidence>
<gene>
    <name evidence="10" type="ORF">CH63R_13816</name>
</gene>
<dbReference type="GO" id="GO:0008270">
    <property type="term" value="F:zinc ion binding"/>
    <property type="evidence" value="ECO:0007669"/>
    <property type="project" value="UniProtKB-KW"/>
</dbReference>
<dbReference type="GO" id="GO:0005634">
    <property type="term" value="C:nucleus"/>
    <property type="evidence" value="ECO:0007669"/>
    <property type="project" value="TreeGrafter"/>
</dbReference>
<dbReference type="GO" id="GO:0005524">
    <property type="term" value="F:ATP binding"/>
    <property type="evidence" value="ECO:0007669"/>
    <property type="project" value="UniProtKB-KW"/>
</dbReference>
<dbReference type="PROSITE" id="PS51194">
    <property type="entry name" value="HELICASE_CTER"/>
    <property type="match status" value="1"/>
</dbReference>
<dbReference type="RefSeq" id="XP_018151108.1">
    <property type="nucleotide sequence ID" value="XM_018308790.1"/>
</dbReference>
<feature type="region of interest" description="Disordered" evidence="6">
    <location>
        <begin position="228"/>
        <end position="316"/>
    </location>
</feature>
<dbReference type="GO" id="GO:0004386">
    <property type="term" value="F:helicase activity"/>
    <property type="evidence" value="ECO:0007669"/>
    <property type="project" value="UniProtKB-KW"/>
</dbReference>
<dbReference type="SUPFAM" id="SSF52540">
    <property type="entry name" value="P-loop containing nucleoside triphosphate hydrolases"/>
    <property type="match status" value="2"/>
</dbReference>
<accession>A0A1B7XS59</accession>
<dbReference type="InterPro" id="IPR050628">
    <property type="entry name" value="SNF2_RAD54_helicase_TF"/>
</dbReference>
<keyword evidence="1" id="KW-0547">Nucleotide-binding</keyword>
<feature type="domain" description="RING-type" evidence="7">
    <location>
        <begin position="936"/>
        <end position="980"/>
    </location>
</feature>
<dbReference type="GO" id="GO:0008094">
    <property type="term" value="F:ATP-dependent activity, acting on DNA"/>
    <property type="evidence" value="ECO:0007669"/>
    <property type="project" value="TreeGrafter"/>
</dbReference>
<feature type="compositionally biased region" description="Low complexity" evidence="6">
    <location>
        <begin position="228"/>
        <end position="244"/>
    </location>
</feature>
<feature type="domain" description="Helicase C-terminal" evidence="9">
    <location>
        <begin position="1058"/>
        <end position="1208"/>
    </location>
</feature>
<dbReference type="Gene3D" id="3.40.50.10810">
    <property type="entry name" value="Tandem AAA-ATPase domain"/>
    <property type="match status" value="1"/>
</dbReference>
<dbReference type="Proteomes" id="UP000092177">
    <property type="component" value="Chromosome 10"/>
</dbReference>
<feature type="compositionally biased region" description="Acidic residues" evidence="6">
    <location>
        <begin position="857"/>
        <end position="873"/>
    </location>
</feature>
<dbReference type="PROSITE" id="PS50089">
    <property type="entry name" value="ZF_RING_2"/>
    <property type="match status" value="1"/>
</dbReference>
<keyword evidence="3" id="KW-0347">Helicase</keyword>
<evidence type="ECO:0000259" key="7">
    <source>
        <dbReference type="PROSITE" id="PS50089"/>
    </source>
</evidence>
<dbReference type="Gene3D" id="3.40.50.300">
    <property type="entry name" value="P-loop containing nucleotide triphosphate hydrolases"/>
    <property type="match status" value="1"/>
</dbReference>
<feature type="compositionally biased region" description="Acidic residues" evidence="6">
    <location>
        <begin position="1238"/>
        <end position="1280"/>
    </location>
</feature>
<dbReference type="InterPro" id="IPR000330">
    <property type="entry name" value="SNF2_N"/>
</dbReference>
<dbReference type="VEuPathDB" id="FungiDB:CH63R_13816"/>
<dbReference type="InterPro" id="IPR049730">
    <property type="entry name" value="SNF2/RAD54-like_C"/>
</dbReference>
<dbReference type="InterPro" id="IPR001650">
    <property type="entry name" value="Helicase_C-like"/>
</dbReference>
<evidence type="ECO:0000256" key="6">
    <source>
        <dbReference type="SAM" id="MobiDB-lite"/>
    </source>
</evidence>
<evidence type="ECO:0000256" key="2">
    <source>
        <dbReference type="ARBA" id="ARBA00022801"/>
    </source>
</evidence>
<evidence type="ECO:0000259" key="9">
    <source>
        <dbReference type="PROSITE" id="PS51194"/>
    </source>
</evidence>
<dbReference type="Pfam" id="PF00176">
    <property type="entry name" value="SNF2-rel_dom"/>
    <property type="match status" value="1"/>
</dbReference>
<keyword evidence="5" id="KW-0862">Zinc</keyword>
<dbReference type="KEGG" id="chig:CH63R_13816"/>
<dbReference type="CDD" id="cd18008">
    <property type="entry name" value="DEXDc_SHPRH-like"/>
    <property type="match status" value="1"/>
</dbReference>
<comment type="caution">
    <text evidence="10">The sequence shown here is derived from an EMBL/GenBank/DDBJ whole genome shotgun (WGS) entry which is preliminary data.</text>
</comment>
<dbReference type="InterPro" id="IPR001841">
    <property type="entry name" value="Znf_RING"/>
</dbReference>
<dbReference type="GO" id="GO:0016787">
    <property type="term" value="F:hydrolase activity"/>
    <property type="evidence" value="ECO:0007669"/>
    <property type="project" value="UniProtKB-KW"/>
</dbReference>
<organism evidence="10 11">
    <name type="scientific">Colletotrichum higginsianum (strain IMI 349063)</name>
    <name type="common">Crucifer anthracnose fungus</name>
    <dbReference type="NCBI Taxonomy" id="759273"/>
    <lineage>
        <taxon>Eukaryota</taxon>
        <taxon>Fungi</taxon>
        <taxon>Dikarya</taxon>
        <taxon>Ascomycota</taxon>
        <taxon>Pezizomycotina</taxon>
        <taxon>Sordariomycetes</taxon>
        <taxon>Hypocreomycetidae</taxon>
        <taxon>Glomerellales</taxon>
        <taxon>Glomerellaceae</taxon>
        <taxon>Colletotrichum</taxon>
        <taxon>Colletotrichum destructivum species complex</taxon>
    </lineage>
</organism>
<keyword evidence="5" id="KW-0863">Zinc-finger</keyword>
<dbReference type="SUPFAM" id="SSF57850">
    <property type="entry name" value="RING/U-box"/>
    <property type="match status" value="1"/>
</dbReference>
<keyword evidence="5" id="KW-0479">Metal-binding</keyword>
<feature type="compositionally biased region" description="Basic and acidic residues" evidence="6">
    <location>
        <begin position="272"/>
        <end position="286"/>
    </location>
</feature>
<keyword evidence="11" id="KW-1185">Reference proteome</keyword>
<proteinExistence type="predicted"/>
<dbReference type="GeneID" id="28872897"/>
<dbReference type="OrthoDB" id="448448at2759"/>
<protein>
    <submittedName>
        <fullName evidence="10">SNF2 super family protein</fullName>
    </submittedName>
</protein>
<dbReference type="PROSITE" id="PS51192">
    <property type="entry name" value="HELICASE_ATP_BIND_1"/>
    <property type="match status" value="1"/>
</dbReference>
<evidence type="ECO:0000259" key="8">
    <source>
        <dbReference type="PROSITE" id="PS51192"/>
    </source>
</evidence>
<evidence type="ECO:0000256" key="5">
    <source>
        <dbReference type="PROSITE-ProRule" id="PRU00175"/>
    </source>
</evidence>
<dbReference type="PANTHER" id="PTHR45626">
    <property type="entry name" value="TRANSCRIPTION TERMINATION FACTOR 2-RELATED"/>
    <property type="match status" value="1"/>
</dbReference>
<name>A0A1B7XS59_COLHI</name>
<reference evidence="11" key="1">
    <citation type="journal article" date="2017" name="BMC Genomics">
        <title>Gapless genome assembly of Colletotrichum higginsianum reveals chromosome structure and association of transposable elements with secondary metabolite gene clusters.</title>
        <authorList>
            <person name="Dallery J.-F."/>
            <person name="Lapalu N."/>
            <person name="Zampounis A."/>
            <person name="Pigne S."/>
            <person name="Luyten I."/>
            <person name="Amselem J."/>
            <person name="Wittenberg A.H.J."/>
            <person name="Zhou S."/>
            <person name="de Queiroz M.V."/>
            <person name="Robin G.P."/>
            <person name="Auger A."/>
            <person name="Hainaut M."/>
            <person name="Henrissat B."/>
            <person name="Kim K.-T."/>
            <person name="Lee Y.-H."/>
            <person name="Lespinet O."/>
            <person name="Schwartz D.C."/>
            <person name="Thon M.R."/>
            <person name="O'Connell R.J."/>
        </authorList>
    </citation>
    <scope>NUCLEOTIDE SEQUENCE [LARGE SCALE GENOMIC DNA]</scope>
    <source>
        <strain evidence="11">IMI 349063</strain>
    </source>
</reference>
<evidence type="ECO:0000256" key="1">
    <source>
        <dbReference type="ARBA" id="ARBA00022741"/>
    </source>
</evidence>
<dbReference type="InterPro" id="IPR038718">
    <property type="entry name" value="SNF2-like_sf"/>
</dbReference>
<evidence type="ECO:0000256" key="3">
    <source>
        <dbReference type="ARBA" id="ARBA00022806"/>
    </source>
</evidence>
<feature type="compositionally biased region" description="Basic residues" evidence="6">
    <location>
        <begin position="256"/>
        <end position="265"/>
    </location>
</feature>
<dbReference type="InterPro" id="IPR027417">
    <property type="entry name" value="P-loop_NTPase"/>
</dbReference>
<evidence type="ECO:0000313" key="11">
    <source>
        <dbReference type="Proteomes" id="UP000092177"/>
    </source>
</evidence>
<dbReference type="AlphaFoldDB" id="A0A1B7XS59"/>